<organism evidence="1 2">
    <name type="scientific">Trichothecium roseum</name>
    <dbReference type="NCBI Taxonomy" id="47278"/>
    <lineage>
        <taxon>Eukaryota</taxon>
        <taxon>Fungi</taxon>
        <taxon>Dikarya</taxon>
        <taxon>Ascomycota</taxon>
        <taxon>Pezizomycotina</taxon>
        <taxon>Sordariomycetes</taxon>
        <taxon>Hypocreomycetidae</taxon>
        <taxon>Hypocreales</taxon>
        <taxon>Hypocreales incertae sedis</taxon>
        <taxon>Trichothecium</taxon>
    </lineage>
</organism>
<evidence type="ECO:0000313" key="2">
    <source>
        <dbReference type="Proteomes" id="UP001163324"/>
    </source>
</evidence>
<keyword evidence="2" id="KW-1185">Reference proteome</keyword>
<sequence>MAKQQIGIFPASGGLGSSTYTHLLNKVPHDQVTLISRHPDKIPSAYTEQRREDGKEGGGVTLRQASYESTPQELEAAFAGLDALFLISYPSHVRNYRVKVQLPAVDAARRAGVRHVFYSSLGFALPGGGESAAEVMQAHLATEDHLRRISAADPGFTWTSVREGLYSESFPIYTSFWTLDDPSGEIAIPHDGSGPGVSWVKRDELGEATAALIARHVNSGNAEGAAAAPPEDLKNKIVVLTGPKEWSLSETVRVLASAAGRDVRIREVSVEEWARQRPVRDYFGNEEQALTWATAWEAIRNGETAHVSPTLASVLGRDPEDYETTIRAMAAAVRK</sequence>
<proteinExistence type="predicted"/>
<evidence type="ECO:0000313" key="1">
    <source>
        <dbReference type="EMBL" id="KAI9902068.1"/>
    </source>
</evidence>
<name>A0ACC0V793_9HYPO</name>
<reference evidence="1" key="1">
    <citation type="submission" date="2022-10" db="EMBL/GenBank/DDBJ databases">
        <title>Complete Genome of Trichothecium roseum strain YXFP-22015, a Plant Pathogen Isolated from Citrus.</title>
        <authorList>
            <person name="Wang Y."/>
            <person name="Zhu L."/>
        </authorList>
    </citation>
    <scope>NUCLEOTIDE SEQUENCE</scope>
    <source>
        <strain evidence="1">YXFP-22015</strain>
    </source>
</reference>
<accession>A0ACC0V793</accession>
<comment type="caution">
    <text evidence="1">The sequence shown here is derived from an EMBL/GenBank/DDBJ whole genome shotgun (WGS) entry which is preliminary data.</text>
</comment>
<dbReference type="EMBL" id="CM047942">
    <property type="protein sequence ID" value="KAI9902068.1"/>
    <property type="molecule type" value="Genomic_DNA"/>
</dbReference>
<protein>
    <submittedName>
        <fullName evidence="1">Uncharacterized protein</fullName>
    </submittedName>
</protein>
<gene>
    <name evidence="1" type="ORF">N3K66_003885</name>
</gene>
<dbReference type="Proteomes" id="UP001163324">
    <property type="component" value="Chromosome 3"/>
</dbReference>